<evidence type="ECO:0000313" key="1">
    <source>
        <dbReference type="EMBL" id="KAF9508669.1"/>
    </source>
</evidence>
<dbReference type="Proteomes" id="UP000886523">
    <property type="component" value="Unassembled WGS sequence"/>
</dbReference>
<dbReference type="AlphaFoldDB" id="A0A9P6AMM8"/>
<dbReference type="EMBL" id="MU129054">
    <property type="protein sequence ID" value="KAF9508669.1"/>
    <property type="molecule type" value="Genomic_DNA"/>
</dbReference>
<proteinExistence type="predicted"/>
<gene>
    <name evidence="1" type="ORF">BS47DRAFT_1488306</name>
</gene>
<protein>
    <submittedName>
        <fullName evidence="1">Uncharacterized protein</fullName>
    </submittedName>
</protein>
<accession>A0A9P6AMM8</accession>
<evidence type="ECO:0000313" key="2">
    <source>
        <dbReference type="Proteomes" id="UP000886523"/>
    </source>
</evidence>
<organism evidence="1 2">
    <name type="scientific">Hydnum rufescens UP504</name>
    <dbReference type="NCBI Taxonomy" id="1448309"/>
    <lineage>
        <taxon>Eukaryota</taxon>
        <taxon>Fungi</taxon>
        <taxon>Dikarya</taxon>
        <taxon>Basidiomycota</taxon>
        <taxon>Agaricomycotina</taxon>
        <taxon>Agaricomycetes</taxon>
        <taxon>Cantharellales</taxon>
        <taxon>Hydnaceae</taxon>
        <taxon>Hydnum</taxon>
    </lineage>
</organism>
<sequence length="92" mass="10445">MAWLTFQKEPELHVLHLLFAPQTDASPIRTSPPSRYRLAAIVNVLPRWLVDDPACNFLNLEYTAGCSSTLDSQRHLIDPMFDPAFDALQVLH</sequence>
<reference evidence="1" key="1">
    <citation type="journal article" date="2020" name="Nat. Commun.">
        <title>Large-scale genome sequencing of mycorrhizal fungi provides insights into the early evolution of symbiotic traits.</title>
        <authorList>
            <person name="Miyauchi S."/>
            <person name="Kiss E."/>
            <person name="Kuo A."/>
            <person name="Drula E."/>
            <person name="Kohler A."/>
            <person name="Sanchez-Garcia M."/>
            <person name="Morin E."/>
            <person name="Andreopoulos B."/>
            <person name="Barry K.W."/>
            <person name="Bonito G."/>
            <person name="Buee M."/>
            <person name="Carver A."/>
            <person name="Chen C."/>
            <person name="Cichocki N."/>
            <person name="Clum A."/>
            <person name="Culley D."/>
            <person name="Crous P.W."/>
            <person name="Fauchery L."/>
            <person name="Girlanda M."/>
            <person name="Hayes R.D."/>
            <person name="Keri Z."/>
            <person name="LaButti K."/>
            <person name="Lipzen A."/>
            <person name="Lombard V."/>
            <person name="Magnuson J."/>
            <person name="Maillard F."/>
            <person name="Murat C."/>
            <person name="Nolan M."/>
            <person name="Ohm R.A."/>
            <person name="Pangilinan J."/>
            <person name="Pereira M.F."/>
            <person name="Perotto S."/>
            <person name="Peter M."/>
            <person name="Pfister S."/>
            <person name="Riley R."/>
            <person name="Sitrit Y."/>
            <person name="Stielow J.B."/>
            <person name="Szollosi G."/>
            <person name="Zifcakova L."/>
            <person name="Stursova M."/>
            <person name="Spatafora J.W."/>
            <person name="Tedersoo L."/>
            <person name="Vaario L.M."/>
            <person name="Yamada A."/>
            <person name="Yan M."/>
            <person name="Wang P."/>
            <person name="Xu J."/>
            <person name="Bruns T."/>
            <person name="Baldrian P."/>
            <person name="Vilgalys R."/>
            <person name="Dunand C."/>
            <person name="Henrissat B."/>
            <person name="Grigoriev I.V."/>
            <person name="Hibbett D."/>
            <person name="Nagy L.G."/>
            <person name="Martin F.M."/>
        </authorList>
    </citation>
    <scope>NUCLEOTIDE SEQUENCE</scope>
    <source>
        <strain evidence="1">UP504</strain>
    </source>
</reference>
<name>A0A9P6AMM8_9AGAM</name>
<keyword evidence="2" id="KW-1185">Reference proteome</keyword>
<comment type="caution">
    <text evidence="1">The sequence shown here is derived from an EMBL/GenBank/DDBJ whole genome shotgun (WGS) entry which is preliminary data.</text>
</comment>